<feature type="compositionally biased region" description="Polar residues" evidence="2">
    <location>
        <begin position="67"/>
        <end position="80"/>
    </location>
</feature>
<dbReference type="CDD" id="cd02440">
    <property type="entry name" value="AdoMet_MTases"/>
    <property type="match status" value="1"/>
</dbReference>
<organism evidence="3 4">
    <name type="scientific">Humicola insolens</name>
    <name type="common">Soft-rot fungus</name>
    <dbReference type="NCBI Taxonomy" id="85995"/>
    <lineage>
        <taxon>Eukaryota</taxon>
        <taxon>Fungi</taxon>
        <taxon>Dikarya</taxon>
        <taxon>Ascomycota</taxon>
        <taxon>Pezizomycotina</taxon>
        <taxon>Sordariomycetes</taxon>
        <taxon>Sordariomycetidae</taxon>
        <taxon>Sordariales</taxon>
        <taxon>Chaetomiaceae</taxon>
        <taxon>Mycothermus</taxon>
    </lineage>
</organism>
<protein>
    <recommendedName>
        <fullName evidence="5">S-adenosyl-L-methionine-dependent methyltransferase</fullName>
    </recommendedName>
</protein>
<name>A0ABR3VI32_HUMIN</name>
<dbReference type="PANTHER" id="PTHR43591:SF10">
    <property type="entry name" value="ABC TRANSMEMBRANE TYPE-1 DOMAIN-CONTAINING PROTEIN-RELATED"/>
    <property type="match status" value="1"/>
</dbReference>
<keyword evidence="4" id="KW-1185">Reference proteome</keyword>
<evidence type="ECO:0008006" key="5">
    <source>
        <dbReference type="Google" id="ProtNLM"/>
    </source>
</evidence>
<dbReference type="InterPro" id="IPR029063">
    <property type="entry name" value="SAM-dependent_MTases_sf"/>
</dbReference>
<reference evidence="3 4" key="1">
    <citation type="journal article" date="2024" name="Commun. Biol.">
        <title>Comparative genomic analysis of thermophilic fungi reveals convergent evolutionary adaptations and gene losses.</title>
        <authorList>
            <person name="Steindorff A.S."/>
            <person name="Aguilar-Pontes M.V."/>
            <person name="Robinson A.J."/>
            <person name="Andreopoulos B."/>
            <person name="LaButti K."/>
            <person name="Kuo A."/>
            <person name="Mondo S."/>
            <person name="Riley R."/>
            <person name="Otillar R."/>
            <person name="Haridas S."/>
            <person name="Lipzen A."/>
            <person name="Grimwood J."/>
            <person name="Schmutz J."/>
            <person name="Clum A."/>
            <person name="Reid I.D."/>
            <person name="Moisan M.C."/>
            <person name="Butler G."/>
            <person name="Nguyen T.T.M."/>
            <person name="Dewar K."/>
            <person name="Conant G."/>
            <person name="Drula E."/>
            <person name="Henrissat B."/>
            <person name="Hansel C."/>
            <person name="Singer S."/>
            <person name="Hutchinson M.I."/>
            <person name="de Vries R.P."/>
            <person name="Natvig D.O."/>
            <person name="Powell A.J."/>
            <person name="Tsang A."/>
            <person name="Grigoriev I.V."/>
        </authorList>
    </citation>
    <scope>NUCLEOTIDE SEQUENCE [LARGE SCALE GENOMIC DNA]</scope>
    <source>
        <strain evidence="3 4">CBS 620.91</strain>
    </source>
</reference>
<evidence type="ECO:0000256" key="2">
    <source>
        <dbReference type="SAM" id="MobiDB-lite"/>
    </source>
</evidence>
<evidence type="ECO:0000313" key="3">
    <source>
        <dbReference type="EMBL" id="KAL1840993.1"/>
    </source>
</evidence>
<comment type="caution">
    <text evidence="3">The sequence shown here is derived from an EMBL/GenBank/DDBJ whole genome shotgun (WGS) entry which is preliminary data.</text>
</comment>
<accession>A0ABR3VI32</accession>
<feature type="compositionally biased region" description="Polar residues" evidence="2">
    <location>
        <begin position="47"/>
        <end position="58"/>
    </location>
</feature>
<feature type="compositionally biased region" description="Low complexity" evidence="2">
    <location>
        <begin position="94"/>
        <end position="105"/>
    </location>
</feature>
<proteinExistence type="inferred from homology"/>
<dbReference type="PANTHER" id="PTHR43591">
    <property type="entry name" value="METHYLTRANSFERASE"/>
    <property type="match status" value="1"/>
</dbReference>
<dbReference type="Pfam" id="PF13489">
    <property type="entry name" value="Methyltransf_23"/>
    <property type="match status" value="1"/>
</dbReference>
<dbReference type="Proteomes" id="UP001583172">
    <property type="component" value="Unassembled WGS sequence"/>
</dbReference>
<feature type="region of interest" description="Disordered" evidence="2">
    <location>
        <begin position="47"/>
        <end position="145"/>
    </location>
</feature>
<gene>
    <name evidence="3" type="ORF">VTJ49DRAFT_7547</name>
</gene>
<dbReference type="EMBL" id="JAZGSY010000091">
    <property type="protein sequence ID" value="KAL1840993.1"/>
    <property type="molecule type" value="Genomic_DNA"/>
</dbReference>
<evidence type="ECO:0000313" key="4">
    <source>
        <dbReference type="Proteomes" id="UP001583172"/>
    </source>
</evidence>
<sequence>MTLQEDASAVVEAMRKALHENIKTRSKTVELEADSTIAAALTIGNSETSLSAPTTSPKMSLHRHSSEASSPTITTLTSPRIATATVPSDVAQDSPSSSAESEFTSRPPSGSGSGSASHSGADNHDEEPTSASERYADQPASVTSSVRDHVFEGGLRYHAYRAGKYSFPNDETEQTRDDMKHTMTLMLCNGEYFYAPVGEVLERGGEVLDLGTGTGIWAMELGDRYPLSTFTGVDLSPIQPTFVPENVHFFVDDFEEEWVDPDNKYDFIHLRHTLHSVQDPDALLKRIYRHLKPGAYFEAQEFLPAPASDDGTLTEETPYALRDYLRFMAQGMHVRAGCDMNAILALPDRLAAAGFTEIKTVVHKCPLGIWPRDKRLRCCGLFMRTAIMDGLRGISRRPLTALGWTPLQIEMFLVEVRKAVMDEGKHVYFPFHVVYARKPV</sequence>
<comment type="similarity">
    <text evidence="1">Belongs to the methyltransferase superfamily. LaeA methyltransferase family.</text>
</comment>
<dbReference type="Gene3D" id="3.40.50.150">
    <property type="entry name" value="Vaccinia Virus protein VP39"/>
    <property type="match status" value="1"/>
</dbReference>
<dbReference type="SUPFAM" id="SSF53335">
    <property type="entry name" value="S-adenosyl-L-methionine-dependent methyltransferases"/>
    <property type="match status" value="1"/>
</dbReference>
<evidence type="ECO:0000256" key="1">
    <source>
        <dbReference type="ARBA" id="ARBA00038158"/>
    </source>
</evidence>